<keyword evidence="10" id="KW-0862">Zinc</keyword>
<keyword evidence="8" id="KW-0479">Metal-binding</keyword>
<evidence type="ECO:0000259" key="15">
    <source>
        <dbReference type="Pfam" id="PF11940"/>
    </source>
</evidence>
<name>A0A918T529_9ACTN</name>
<evidence type="ECO:0000256" key="13">
    <source>
        <dbReference type="ARBA" id="ARBA00031533"/>
    </source>
</evidence>
<feature type="domain" description="Peptidase M1 membrane alanine aminopeptidase" evidence="14">
    <location>
        <begin position="232"/>
        <end position="445"/>
    </location>
</feature>
<dbReference type="InterPro" id="IPR027268">
    <property type="entry name" value="Peptidase_M4/M1_CTD_sf"/>
</dbReference>
<dbReference type="InterPro" id="IPR014782">
    <property type="entry name" value="Peptidase_M1_dom"/>
</dbReference>
<dbReference type="InterPro" id="IPR001930">
    <property type="entry name" value="Peptidase_M1"/>
</dbReference>
<dbReference type="Proteomes" id="UP000644020">
    <property type="component" value="Unassembled WGS sequence"/>
</dbReference>
<dbReference type="CDD" id="cd09600">
    <property type="entry name" value="M1_APN"/>
    <property type="match status" value="1"/>
</dbReference>
<keyword evidence="7" id="KW-0645">Protease</keyword>
<dbReference type="Gene3D" id="2.60.40.1730">
    <property type="entry name" value="tricorn interacting facor f3 domain"/>
    <property type="match status" value="1"/>
</dbReference>
<dbReference type="PANTHER" id="PTHR46322">
    <property type="entry name" value="PUROMYCIN-SENSITIVE AMINOPEPTIDASE"/>
    <property type="match status" value="1"/>
</dbReference>
<dbReference type="GO" id="GO:0006508">
    <property type="term" value="P:proteolysis"/>
    <property type="evidence" value="ECO:0007669"/>
    <property type="project" value="UniProtKB-KW"/>
</dbReference>
<dbReference type="InterPro" id="IPR035414">
    <property type="entry name" value="Peptidase_M1_pepN_Ig-like"/>
</dbReference>
<dbReference type="EC" id="3.4.11.2" evidence="4"/>
<evidence type="ECO:0000259" key="14">
    <source>
        <dbReference type="Pfam" id="PF01433"/>
    </source>
</evidence>
<comment type="caution">
    <text evidence="18">The sequence shown here is derived from an EMBL/GenBank/DDBJ whole genome shotgun (WGS) entry which is preliminary data.</text>
</comment>
<dbReference type="GO" id="GO:0008237">
    <property type="term" value="F:metallopeptidase activity"/>
    <property type="evidence" value="ECO:0007669"/>
    <property type="project" value="UniProtKB-KW"/>
</dbReference>
<comment type="catalytic activity">
    <reaction evidence="1">
        <text>Release of an N-terminal amino acid, Xaa-|-Yaa- from a peptide, amide or arylamide. Xaa is preferably Ala, but may be most amino acids including Pro (slow action). When a terminal hydrophobic residue is followed by a prolyl residue, the two may be released as an intact Xaa-Pro dipeptide.</text>
        <dbReference type="EC" id="3.4.11.2"/>
    </reaction>
</comment>
<dbReference type="FunFam" id="2.60.40.1840:FF:000001">
    <property type="entry name" value="Aminopeptidase N"/>
    <property type="match status" value="1"/>
</dbReference>
<dbReference type="GO" id="GO:0008270">
    <property type="term" value="F:zinc ion binding"/>
    <property type="evidence" value="ECO:0007669"/>
    <property type="project" value="InterPro"/>
</dbReference>
<evidence type="ECO:0000256" key="5">
    <source>
        <dbReference type="ARBA" id="ARBA00015611"/>
    </source>
</evidence>
<evidence type="ECO:0000256" key="11">
    <source>
        <dbReference type="ARBA" id="ARBA00023049"/>
    </source>
</evidence>
<dbReference type="InterPro" id="IPR045357">
    <property type="entry name" value="Aminopeptidase_N-like_N"/>
</dbReference>
<dbReference type="Gene3D" id="1.10.390.10">
    <property type="entry name" value="Neutral Protease Domain 2"/>
    <property type="match status" value="1"/>
</dbReference>
<evidence type="ECO:0000256" key="2">
    <source>
        <dbReference type="ARBA" id="ARBA00001947"/>
    </source>
</evidence>
<evidence type="ECO:0000256" key="1">
    <source>
        <dbReference type="ARBA" id="ARBA00000098"/>
    </source>
</evidence>
<evidence type="ECO:0000259" key="17">
    <source>
        <dbReference type="Pfam" id="PF17900"/>
    </source>
</evidence>
<dbReference type="Pfam" id="PF17900">
    <property type="entry name" value="Peptidase_M1_N"/>
    <property type="match status" value="1"/>
</dbReference>
<organism evidence="18 19">
    <name type="scientific">Streptomyces termitum</name>
    <dbReference type="NCBI Taxonomy" id="67368"/>
    <lineage>
        <taxon>Bacteria</taxon>
        <taxon>Bacillati</taxon>
        <taxon>Actinomycetota</taxon>
        <taxon>Actinomycetes</taxon>
        <taxon>Kitasatosporales</taxon>
        <taxon>Streptomycetaceae</taxon>
        <taxon>Streptomyces</taxon>
    </lineage>
</organism>
<reference evidence="18" key="2">
    <citation type="submission" date="2020-09" db="EMBL/GenBank/DDBJ databases">
        <authorList>
            <person name="Sun Q."/>
            <person name="Ohkuma M."/>
        </authorList>
    </citation>
    <scope>NUCLEOTIDE SEQUENCE</scope>
    <source>
        <strain evidence="18">JCM 4518</strain>
    </source>
</reference>
<dbReference type="Gene3D" id="3.30.2010.30">
    <property type="match status" value="1"/>
</dbReference>
<dbReference type="RefSeq" id="WP_189979795.1">
    <property type="nucleotide sequence ID" value="NZ_BMUL01000011.1"/>
</dbReference>
<feature type="domain" description="Peptidase M1 alanyl aminopeptidase Ig-like fold" evidence="15">
    <location>
        <begin position="450"/>
        <end position="553"/>
    </location>
</feature>
<evidence type="ECO:0000259" key="16">
    <source>
        <dbReference type="Pfam" id="PF17432"/>
    </source>
</evidence>
<dbReference type="EMBL" id="BMUL01000011">
    <property type="protein sequence ID" value="GHA94664.1"/>
    <property type="molecule type" value="Genomic_DNA"/>
</dbReference>
<dbReference type="InterPro" id="IPR038438">
    <property type="entry name" value="PepN_Ig-like_sf"/>
</dbReference>
<comment type="cofactor">
    <cofactor evidence="2">
        <name>Zn(2+)</name>
        <dbReference type="ChEBI" id="CHEBI:29105"/>
    </cofactor>
</comment>
<comment type="similarity">
    <text evidence="3">Belongs to the peptidase M1 family.</text>
</comment>
<keyword evidence="6 18" id="KW-0031">Aminopeptidase</keyword>
<evidence type="ECO:0000256" key="6">
    <source>
        <dbReference type="ARBA" id="ARBA00022438"/>
    </source>
</evidence>
<dbReference type="Pfam" id="PF11940">
    <property type="entry name" value="DUF3458"/>
    <property type="match status" value="1"/>
</dbReference>
<dbReference type="Pfam" id="PF01433">
    <property type="entry name" value="Peptidase_M1"/>
    <property type="match status" value="1"/>
</dbReference>
<dbReference type="InterPro" id="IPR012779">
    <property type="entry name" value="Peptidase_M1_pepN"/>
</dbReference>
<gene>
    <name evidence="18" type="primary">pepN</name>
    <name evidence="18" type="ORF">GCM10010305_42810</name>
</gene>
<evidence type="ECO:0000256" key="10">
    <source>
        <dbReference type="ARBA" id="ARBA00022833"/>
    </source>
</evidence>
<evidence type="ECO:0000313" key="18">
    <source>
        <dbReference type="EMBL" id="GHA94664.1"/>
    </source>
</evidence>
<dbReference type="InterPro" id="IPR042097">
    <property type="entry name" value="Aminopeptidase_N-like_N_sf"/>
</dbReference>
<dbReference type="NCBIfam" id="TIGR02414">
    <property type="entry name" value="pepN_proteo"/>
    <property type="match status" value="1"/>
</dbReference>
<evidence type="ECO:0000256" key="8">
    <source>
        <dbReference type="ARBA" id="ARBA00022723"/>
    </source>
</evidence>
<evidence type="ECO:0000256" key="12">
    <source>
        <dbReference type="ARBA" id="ARBA00029811"/>
    </source>
</evidence>
<accession>A0A918T529</accession>
<dbReference type="SUPFAM" id="SSF55486">
    <property type="entry name" value="Metalloproteases ('zincins'), catalytic domain"/>
    <property type="match status" value="1"/>
</dbReference>
<keyword evidence="11" id="KW-0482">Metalloprotease</keyword>
<dbReference type="FunFam" id="3.30.2010.30:FF:000002">
    <property type="entry name" value="Putative aminopeptidase N"/>
    <property type="match status" value="1"/>
</dbReference>
<dbReference type="GO" id="GO:0016285">
    <property type="term" value="F:alanyl aminopeptidase activity"/>
    <property type="evidence" value="ECO:0007669"/>
    <property type="project" value="UniProtKB-EC"/>
</dbReference>
<evidence type="ECO:0000256" key="7">
    <source>
        <dbReference type="ARBA" id="ARBA00022670"/>
    </source>
</evidence>
<dbReference type="PRINTS" id="PR00756">
    <property type="entry name" value="ALADIPTASE"/>
</dbReference>
<evidence type="ECO:0000256" key="4">
    <source>
        <dbReference type="ARBA" id="ARBA00012564"/>
    </source>
</evidence>
<keyword evidence="9" id="KW-0378">Hydrolase</keyword>
<feature type="domain" description="Aminopeptidase N-like N-terminal" evidence="17">
    <location>
        <begin position="93"/>
        <end position="192"/>
    </location>
</feature>
<feature type="domain" description="Peptidase M1 alanyl aminopeptidase C-terminal" evidence="16">
    <location>
        <begin position="559"/>
        <end position="879"/>
    </location>
</feature>
<dbReference type="PANTHER" id="PTHR46322:SF1">
    <property type="entry name" value="PUROMYCIN-SENSITIVE AMINOPEPTIDASE"/>
    <property type="match status" value="1"/>
</dbReference>
<sequence length="884" mass="98059">MSKTSEHSVPVRRLDHRPPEWRAESVDLTFELGADRTRVTARTVLRRAPEQGPAPVRLDGRDLILESVRADGRALGPEEYERTADALILPPRSGRVEVEVVTLLAPAANTGLTGLYASGGTLLTQCEPEGFRRITYFPDRPDVLAVYTCTLIADENDFPVLLCNGDRRDAGRRADGRHWVTWVDPHPKPSYLFALVAGRLGRLDGGFRTRSGRDVRLRVYAEESALPRCGHALEALRAAMAWDEDRFGLEYDLDTYTLVGVDDFNMGAMENKGLNIFNSLYLQADPETATDKDFAAVETVVAHEYFHNWTGNRVTLRDMFQLSLKEGLAVYRDERFSGDRRSPGVQRVSDVRALRERQFAEDAGPQAHPVRPDEYREISNFYTWTVYKKGSEIIRMLHTFFGEEGFRKGLRHYLSRYDGQAATCEQFVEAVGEANQADLTQFMRWYGQAGTPVLDVTTHHDPEARTYTLVVRQSCPPTPKQPGKEPLHLPLTLALLGPDGRRLPLRTADESAPAGTERVCELREPVTTLTFADLPERPVPSLLRGFSAPVRLRVPLSTEDRLLLAAHDDDPFVRSESLHDCLVELLLERYHAGAAQGAAVPYPPLPAALTGALAGLLGEDGTDPALAALMLELPGFGTLSGSLDEVDPVRLATVLHGTRAELARVLRAPLLACHRRLDDGRPYVFAAADAGRRALRNTSLAYLAELTDPEVREVLHRQYATADNMTDRLAALTALADHADADEVLEEFGHRWRDRPLVLDKWFNVHALSRRPDTLARVRSLTGHPAYSDANPNRVGALVIAFCFDNPLRFHAADGSGYAFAAEQILRIDALNPQAAARLAGCLGGRGKLDPARREIILRTLRSLRKTDGLSPETSEILDNETTA</sequence>
<dbReference type="Gene3D" id="1.25.50.10">
    <property type="entry name" value="Peptidase M1, alanyl aminopeptidase, C-terminal domain"/>
    <property type="match status" value="1"/>
</dbReference>
<keyword evidence="19" id="KW-1185">Reference proteome</keyword>
<evidence type="ECO:0000256" key="3">
    <source>
        <dbReference type="ARBA" id="ARBA00010136"/>
    </source>
</evidence>
<evidence type="ECO:0000256" key="9">
    <source>
        <dbReference type="ARBA" id="ARBA00022801"/>
    </source>
</evidence>
<proteinExistence type="inferred from homology"/>
<dbReference type="Pfam" id="PF17432">
    <property type="entry name" value="DUF3458_C"/>
    <property type="match status" value="1"/>
</dbReference>
<dbReference type="InterPro" id="IPR024601">
    <property type="entry name" value="Peptidase_M1_pepN_C"/>
</dbReference>
<dbReference type="SUPFAM" id="SSF63737">
    <property type="entry name" value="Leukotriene A4 hydrolase N-terminal domain"/>
    <property type="match status" value="1"/>
</dbReference>
<dbReference type="Gene3D" id="2.60.40.1840">
    <property type="match status" value="1"/>
</dbReference>
<dbReference type="InterPro" id="IPR037144">
    <property type="entry name" value="Peptidase_M1_pepN_C_sf"/>
</dbReference>
<evidence type="ECO:0000313" key="19">
    <source>
        <dbReference type="Proteomes" id="UP000644020"/>
    </source>
</evidence>
<protein>
    <recommendedName>
        <fullName evidence="5">Aminopeptidase N</fullName>
        <ecNumber evidence="4">3.4.11.2</ecNumber>
    </recommendedName>
    <alternativeName>
        <fullName evidence="12">Alanine aminopeptidase</fullName>
    </alternativeName>
    <alternativeName>
        <fullName evidence="13">Lysyl aminopeptidase</fullName>
    </alternativeName>
</protein>
<reference evidence="18" key="1">
    <citation type="journal article" date="2014" name="Int. J. Syst. Evol. Microbiol.">
        <title>Complete genome sequence of Corynebacterium casei LMG S-19264T (=DSM 44701T), isolated from a smear-ripened cheese.</title>
        <authorList>
            <consortium name="US DOE Joint Genome Institute (JGI-PGF)"/>
            <person name="Walter F."/>
            <person name="Albersmeier A."/>
            <person name="Kalinowski J."/>
            <person name="Ruckert C."/>
        </authorList>
    </citation>
    <scope>NUCLEOTIDE SEQUENCE</scope>
    <source>
        <strain evidence="18">JCM 4518</strain>
    </source>
</reference>
<dbReference type="AlphaFoldDB" id="A0A918T529"/>